<accession>A0A443JFV9</accession>
<organism evidence="10 11">
    <name type="scientific">Paenirhodobacter populi</name>
    <dbReference type="NCBI Taxonomy" id="2306993"/>
    <lineage>
        <taxon>Bacteria</taxon>
        <taxon>Pseudomonadati</taxon>
        <taxon>Pseudomonadota</taxon>
        <taxon>Alphaproteobacteria</taxon>
        <taxon>Rhodobacterales</taxon>
        <taxon>Rhodobacter group</taxon>
        <taxon>Paenirhodobacter</taxon>
    </lineage>
</organism>
<dbReference type="PANTHER" id="PTHR42929:SF1">
    <property type="entry name" value="INNER MEMBRANE ABC TRANSPORTER PERMEASE PROTEIN YDCU-RELATED"/>
    <property type="match status" value="1"/>
</dbReference>
<comment type="caution">
    <text evidence="10">The sequence shown here is derived from an EMBL/GenBank/DDBJ whole genome shotgun (WGS) entry which is preliminary data.</text>
</comment>
<feature type="transmembrane region" description="Helical" evidence="8">
    <location>
        <begin position="99"/>
        <end position="123"/>
    </location>
</feature>
<keyword evidence="5 8" id="KW-0812">Transmembrane</keyword>
<dbReference type="PROSITE" id="PS50928">
    <property type="entry name" value="ABC_TM1"/>
    <property type="match status" value="1"/>
</dbReference>
<dbReference type="SUPFAM" id="SSF161098">
    <property type="entry name" value="MetI-like"/>
    <property type="match status" value="1"/>
</dbReference>
<protein>
    <submittedName>
        <fullName evidence="10">ABC transporter permease</fullName>
    </submittedName>
</protein>
<reference evidence="10 11" key="1">
    <citation type="submission" date="2019-01" db="EMBL/GenBank/DDBJ databases">
        <title>Sinorhodobacter populi sp. nov. isolated from the symptomatic bark tissue of Populus euramericana canker.</title>
        <authorList>
            <person name="Xu G."/>
        </authorList>
    </citation>
    <scope>NUCLEOTIDE SEQUENCE [LARGE SCALE GENOMIC DNA]</scope>
    <source>
        <strain evidence="10 11">SK2B-1</strain>
    </source>
</reference>
<feature type="transmembrane region" description="Helical" evidence="8">
    <location>
        <begin position="43"/>
        <end position="66"/>
    </location>
</feature>
<dbReference type="CDD" id="cd06261">
    <property type="entry name" value="TM_PBP2"/>
    <property type="match status" value="1"/>
</dbReference>
<feature type="domain" description="ABC transmembrane type-1" evidence="9">
    <location>
        <begin position="100"/>
        <end position="315"/>
    </location>
</feature>
<dbReference type="GO" id="GO:0005886">
    <property type="term" value="C:plasma membrane"/>
    <property type="evidence" value="ECO:0007669"/>
    <property type="project" value="UniProtKB-SubCell"/>
</dbReference>
<keyword evidence="6 8" id="KW-1133">Transmembrane helix</keyword>
<evidence type="ECO:0000256" key="4">
    <source>
        <dbReference type="ARBA" id="ARBA00022475"/>
    </source>
</evidence>
<dbReference type="Pfam" id="PF00528">
    <property type="entry name" value="BPD_transp_1"/>
    <property type="match status" value="1"/>
</dbReference>
<comment type="similarity">
    <text evidence="2">Belongs to the binding-protein-dependent transport system permease family. CysTW subfamily.</text>
</comment>
<evidence type="ECO:0000256" key="2">
    <source>
        <dbReference type="ARBA" id="ARBA00007069"/>
    </source>
</evidence>
<evidence type="ECO:0000259" key="9">
    <source>
        <dbReference type="PROSITE" id="PS50928"/>
    </source>
</evidence>
<feature type="transmembrane region" description="Helical" evidence="8">
    <location>
        <begin position="249"/>
        <end position="271"/>
    </location>
</feature>
<comment type="subcellular location">
    <subcellularLocation>
        <location evidence="1 8">Cell membrane</location>
        <topology evidence="1 8">Multi-pass membrane protein</topology>
    </subcellularLocation>
</comment>
<evidence type="ECO:0000256" key="3">
    <source>
        <dbReference type="ARBA" id="ARBA00022448"/>
    </source>
</evidence>
<evidence type="ECO:0000256" key="6">
    <source>
        <dbReference type="ARBA" id="ARBA00022989"/>
    </source>
</evidence>
<dbReference type="Gene3D" id="1.10.3720.10">
    <property type="entry name" value="MetI-like"/>
    <property type="match status" value="1"/>
</dbReference>
<keyword evidence="7 8" id="KW-0472">Membrane</keyword>
<keyword evidence="4" id="KW-1003">Cell membrane</keyword>
<name>A0A443JFV9_9RHOB</name>
<sequence length="326" mass="35041">MASGKGASAGARNMSDTAILPPRSGVVARAVDWMIRHPAMFTFLLVLPITLWLGIVYIGSLLALLVQSFYSIDEFSGLVVPEFTLATYAELLRPSNFAIILRTVTMAACVTVASAVIAFPIAYFAARYARGGWKALFYIGVMLPLWSSYLVKVYAWKLVLAKEGILSWAFAKLHLGWLLDAILALPVVGGNSLSVSYTGTFIVFVYIWLPYMIIPVQAALERVPGAMIEAASDLGATPGQSFRMVLLPLALPGIVAGSIFTFSLTLGDYIVPQIIGSGRLFIGQAVYMQQGTAGNIPLAAAFTVVPIAIMGVYLWGARRMGAFDAL</sequence>
<evidence type="ECO:0000256" key="8">
    <source>
        <dbReference type="RuleBase" id="RU363032"/>
    </source>
</evidence>
<dbReference type="AlphaFoldDB" id="A0A443JFV9"/>
<evidence type="ECO:0000256" key="1">
    <source>
        <dbReference type="ARBA" id="ARBA00004651"/>
    </source>
</evidence>
<feature type="transmembrane region" description="Helical" evidence="8">
    <location>
        <begin position="135"/>
        <end position="156"/>
    </location>
</feature>
<evidence type="ECO:0000256" key="7">
    <source>
        <dbReference type="ARBA" id="ARBA00023136"/>
    </source>
</evidence>
<dbReference type="PANTHER" id="PTHR42929">
    <property type="entry name" value="INNER MEMBRANE ABC TRANSPORTER PERMEASE PROTEIN YDCU-RELATED-RELATED"/>
    <property type="match status" value="1"/>
</dbReference>
<gene>
    <name evidence="10" type="ORF">D2T30_14470</name>
</gene>
<evidence type="ECO:0000256" key="5">
    <source>
        <dbReference type="ARBA" id="ARBA00022692"/>
    </source>
</evidence>
<dbReference type="Proteomes" id="UP000284476">
    <property type="component" value="Unassembled WGS sequence"/>
</dbReference>
<dbReference type="InterPro" id="IPR035906">
    <property type="entry name" value="MetI-like_sf"/>
</dbReference>
<feature type="transmembrane region" description="Helical" evidence="8">
    <location>
        <begin position="292"/>
        <end position="316"/>
    </location>
</feature>
<dbReference type="GO" id="GO:0055085">
    <property type="term" value="P:transmembrane transport"/>
    <property type="evidence" value="ECO:0007669"/>
    <property type="project" value="InterPro"/>
</dbReference>
<evidence type="ECO:0000313" key="10">
    <source>
        <dbReference type="EMBL" id="RWR19303.1"/>
    </source>
</evidence>
<feature type="transmembrane region" description="Helical" evidence="8">
    <location>
        <begin position="195"/>
        <end position="214"/>
    </location>
</feature>
<dbReference type="EMBL" id="SAUZ01000016">
    <property type="protein sequence ID" value="RWR19303.1"/>
    <property type="molecule type" value="Genomic_DNA"/>
</dbReference>
<evidence type="ECO:0000313" key="11">
    <source>
        <dbReference type="Proteomes" id="UP000284476"/>
    </source>
</evidence>
<feature type="transmembrane region" description="Helical" evidence="8">
    <location>
        <begin position="168"/>
        <end position="188"/>
    </location>
</feature>
<reference evidence="10 11" key="2">
    <citation type="submission" date="2019-01" db="EMBL/GenBank/DDBJ databases">
        <authorList>
            <person name="Li Y."/>
        </authorList>
    </citation>
    <scope>NUCLEOTIDE SEQUENCE [LARGE SCALE GENOMIC DNA]</scope>
    <source>
        <strain evidence="10 11">SK2B-1</strain>
    </source>
</reference>
<keyword evidence="3 8" id="KW-0813">Transport</keyword>
<dbReference type="InterPro" id="IPR000515">
    <property type="entry name" value="MetI-like"/>
</dbReference>
<proteinExistence type="inferred from homology"/>